<feature type="region of interest" description="Disordered" evidence="1">
    <location>
        <begin position="173"/>
        <end position="210"/>
    </location>
</feature>
<dbReference type="STRING" id="218851.A0A2G5EMN0"/>
<dbReference type="InParanoid" id="A0A2G5EMN0"/>
<dbReference type="FunCoup" id="A0A2G5EMN0">
    <property type="interactions" value="1557"/>
</dbReference>
<evidence type="ECO:0000313" key="2">
    <source>
        <dbReference type="EMBL" id="PIA57004.1"/>
    </source>
</evidence>
<feature type="region of interest" description="Disordered" evidence="1">
    <location>
        <begin position="301"/>
        <end position="413"/>
    </location>
</feature>
<proteinExistence type="predicted"/>
<keyword evidence="3" id="KW-1185">Reference proteome</keyword>
<feature type="compositionally biased region" description="Basic and acidic residues" evidence="1">
    <location>
        <begin position="331"/>
        <end position="341"/>
    </location>
</feature>
<dbReference type="PANTHER" id="PTHR33416">
    <property type="entry name" value="NUCLEAR PORE COMPLEX PROTEIN NUP1"/>
    <property type="match status" value="1"/>
</dbReference>
<feature type="region of interest" description="Disordered" evidence="1">
    <location>
        <begin position="463"/>
        <end position="491"/>
    </location>
</feature>
<evidence type="ECO:0008006" key="4">
    <source>
        <dbReference type="Google" id="ProtNLM"/>
    </source>
</evidence>
<feature type="region of interest" description="Disordered" evidence="1">
    <location>
        <begin position="1"/>
        <end position="44"/>
    </location>
</feature>
<gene>
    <name evidence="2" type="ORF">AQUCO_00600015v1</name>
</gene>
<dbReference type="OrthoDB" id="653151at2759"/>
<organism evidence="2 3">
    <name type="scientific">Aquilegia coerulea</name>
    <name type="common">Rocky mountain columbine</name>
    <dbReference type="NCBI Taxonomy" id="218851"/>
    <lineage>
        <taxon>Eukaryota</taxon>
        <taxon>Viridiplantae</taxon>
        <taxon>Streptophyta</taxon>
        <taxon>Embryophyta</taxon>
        <taxon>Tracheophyta</taxon>
        <taxon>Spermatophyta</taxon>
        <taxon>Magnoliopsida</taxon>
        <taxon>Ranunculales</taxon>
        <taxon>Ranunculaceae</taxon>
        <taxon>Thalictroideae</taxon>
        <taxon>Aquilegia</taxon>
    </lineage>
</organism>
<sequence length="775" mass="83937">MEKDEAAAATTSTSTLERGVGGKMRKEFVRKPHPTPYDRSSGSWRSKLVNSATRLIAGGATRFFPSFFTKPVSLLPSIDESKVKQDACDDEGHEKLNDIQITRSREGKQGPLEEEASKFGSYMDVNAGNTLHRPSDGAGISEIEQMLKGKILSRDDLSRLTEILQSRIAVESDVDEHRNRNSNVVTEGDALDVSLSRENPEGPDDKKEAVSLNRVVGEIPDPYPQSSSRQDLVGASPIDIAKAYMGTLTSELGVGSPSGNLREETTPLPSNVFLSKSSIPSPKPESSICWPGALVQQSHPYLTPRTDRGRGGLHTFPQTPYSRSVYSRSTSKLEDGGDRSRHIFSTNSKQLTPVYNRSQVKMTPASSRNESFGSAGPIRRTRRKFHATATTFKGAMSSRPASSGPLSNGSFGGSKNLLPIAKKIFEPGTSKSSITQFQSLDASVGLSSSHSQSNDMAKKILEHLDRTTLTPEKKSAELKMATSWRKPSSSESTINVAKAPVSNPMVEGSKSQQNIQIFGQKVFDEGKGRGTPLYNVQPEQRKLDEGTDAVEPQTSLFTSFSSGISSGLAAGKSNAQDSTDLKKTPQFEANKNEVSIGHDERLQNEKNLSLPQQKEVGRQHFSGFVQSNAGYEANNVPKKLSTHTYGNKPPLTSISIARPDPKYRVSFDNSFGFTFPVSDSGSVSEPPTPSIMPSFSATSLPLPKETRAIPSNGCTMKEGGPLYSFGSKTVGRAPVFSFPSTSSAAPRDFSTPKFSFGSDKSRLTFRSVGEYAICS</sequence>
<dbReference type="AlphaFoldDB" id="A0A2G5EMN0"/>
<feature type="compositionally biased region" description="Polar residues" evidence="1">
    <location>
        <begin position="343"/>
        <end position="372"/>
    </location>
</feature>
<protein>
    <recommendedName>
        <fullName evidence="4">Nuclear pore complex protein NUP1</fullName>
    </recommendedName>
</protein>
<dbReference type="GO" id="GO:0071763">
    <property type="term" value="P:nuclear membrane organization"/>
    <property type="evidence" value="ECO:0007669"/>
    <property type="project" value="TreeGrafter"/>
</dbReference>
<name>A0A2G5EMN0_AQUCA</name>
<evidence type="ECO:0000256" key="1">
    <source>
        <dbReference type="SAM" id="MobiDB-lite"/>
    </source>
</evidence>
<dbReference type="Proteomes" id="UP000230069">
    <property type="component" value="Unassembled WGS sequence"/>
</dbReference>
<accession>A0A2G5EMN0</accession>
<feature type="compositionally biased region" description="Polar residues" evidence="1">
    <location>
        <begin position="316"/>
        <end position="330"/>
    </location>
</feature>
<dbReference type="EMBL" id="KZ305023">
    <property type="protein sequence ID" value="PIA57004.1"/>
    <property type="molecule type" value="Genomic_DNA"/>
</dbReference>
<feature type="compositionally biased region" description="Polar residues" evidence="1">
    <location>
        <begin position="399"/>
        <end position="409"/>
    </location>
</feature>
<reference evidence="2 3" key="1">
    <citation type="submission" date="2017-09" db="EMBL/GenBank/DDBJ databases">
        <title>WGS assembly of Aquilegia coerulea Goldsmith.</title>
        <authorList>
            <person name="Hodges S."/>
            <person name="Kramer E."/>
            <person name="Nordborg M."/>
            <person name="Tomkins J."/>
            <person name="Borevitz J."/>
            <person name="Derieg N."/>
            <person name="Yan J."/>
            <person name="Mihaltcheva S."/>
            <person name="Hayes R.D."/>
            <person name="Rokhsar D."/>
        </authorList>
    </citation>
    <scope>NUCLEOTIDE SEQUENCE [LARGE SCALE GENOMIC DNA]</scope>
    <source>
        <strain evidence="3">cv. Goldsmith</strain>
    </source>
</reference>
<dbReference type="PANTHER" id="PTHR33416:SF18">
    <property type="entry name" value="NUCLEOPORIN-LIKE PROTEIN"/>
    <property type="match status" value="1"/>
</dbReference>
<dbReference type="GO" id="GO:0005635">
    <property type="term" value="C:nuclear envelope"/>
    <property type="evidence" value="ECO:0007669"/>
    <property type="project" value="TreeGrafter"/>
</dbReference>
<evidence type="ECO:0000313" key="3">
    <source>
        <dbReference type="Proteomes" id="UP000230069"/>
    </source>
</evidence>
<feature type="compositionally biased region" description="Basic and acidic residues" evidence="1">
    <location>
        <begin position="198"/>
        <end position="209"/>
    </location>
</feature>
<feature type="compositionally biased region" description="Basic and acidic residues" evidence="1">
    <location>
        <begin position="463"/>
        <end position="477"/>
    </location>
</feature>